<organism evidence="2 3">
    <name type="scientific">Agromyces lapidis</name>
    <dbReference type="NCBI Taxonomy" id="279574"/>
    <lineage>
        <taxon>Bacteria</taxon>
        <taxon>Bacillati</taxon>
        <taxon>Actinomycetota</taxon>
        <taxon>Actinomycetes</taxon>
        <taxon>Micrococcales</taxon>
        <taxon>Microbacteriaceae</taxon>
        <taxon>Agromyces</taxon>
    </lineage>
</organism>
<gene>
    <name evidence="2" type="ORF">ACFFQV_06460</name>
</gene>
<dbReference type="RefSeq" id="WP_157424693.1">
    <property type="nucleotide sequence ID" value="NZ_BAAANI010000007.1"/>
</dbReference>
<evidence type="ECO:0000313" key="2">
    <source>
        <dbReference type="EMBL" id="MFB9641930.1"/>
    </source>
</evidence>
<keyword evidence="3" id="KW-1185">Reference proteome</keyword>
<dbReference type="Proteomes" id="UP001589667">
    <property type="component" value="Unassembled WGS sequence"/>
</dbReference>
<feature type="compositionally biased region" description="Gly residues" evidence="1">
    <location>
        <begin position="1"/>
        <end position="12"/>
    </location>
</feature>
<name>A0ABV5SNJ9_9MICO</name>
<sequence length="108" mass="11346">MSGHDSGPGGQGAAEPASLHLSAELRPRRLRGIRRAVHTVLLVAGEAMSLGGPSVAELVVVRTGTGAPVIRTGAGSLMEADELLRQIRADLDRMSVEEFLAEWGHLKA</sequence>
<evidence type="ECO:0000256" key="1">
    <source>
        <dbReference type="SAM" id="MobiDB-lite"/>
    </source>
</evidence>
<feature type="region of interest" description="Disordered" evidence="1">
    <location>
        <begin position="1"/>
        <end position="21"/>
    </location>
</feature>
<proteinExistence type="predicted"/>
<comment type="caution">
    <text evidence="2">The sequence shown here is derived from an EMBL/GenBank/DDBJ whole genome shotgun (WGS) entry which is preliminary data.</text>
</comment>
<accession>A0ABV5SNJ9</accession>
<reference evidence="2 3" key="1">
    <citation type="submission" date="2024-09" db="EMBL/GenBank/DDBJ databases">
        <authorList>
            <person name="Sun Q."/>
            <person name="Mori K."/>
        </authorList>
    </citation>
    <scope>NUCLEOTIDE SEQUENCE [LARGE SCALE GENOMIC DNA]</scope>
    <source>
        <strain evidence="2 3">JCM 14321</strain>
    </source>
</reference>
<protein>
    <submittedName>
        <fullName evidence="2">Uncharacterized protein</fullName>
    </submittedName>
</protein>
<dbReference type="EMBL" id="JBHMBL010000001">
    <property type="protein sequence ID" value="MFB9641930.1"/>
    <property type="molecule type" value="Genomic_DNA"/>
</dbReference>
<evidence type="ECO:0000313" key="3">
    <source>
        <dbReference type="Proteomes" id="UP001589667"/>
    </source>
</evidence>